<dbReference type="EMBL" id="ATDL01000007">
    <property type="protein sequence ID" value="ERJ60291.1"/>
    <property type="molecule type" value="Genomic_DNA"/>
</dbReference>
<evidence type="ECO:0000313" key="11">
    <source>
        <dbReference type="EMBL" id="ERJ60291.1"/>
    </source>
</evidence>
<dbReference type="GO" id="GO:0008448">
    <property type="term" value="F:N-acetylglucosamine-6-phosphate deacetylase activity"/>
    <property type="evidence" value="ECO:0007669"/>
    <property type="project" value="InterPro"/>
</dbReference>
<proteinExistence type="inferred from homology"/>
<dbReference type="AlphaFoldDB" id="U2HEU9"/>
<evidence type="ECO:0000256" key="8">
    <source>
        <dbReference type="PIRSR" id="PIRSR038994-3"/>
    </source>
</evidence>
<evidence type="ECO:0000313" key="12">
    <source>
        <dbReference type="Proteomes" id="UP000016584"/>
    </source>
</evidence>
<evidence type="ECO:0000256" key="6">
    <source>
        <dbReference type="PIRSR" id="PIRSR038994-1"/>
    </source>
</evidence>
<dbReference type="GO" id="GO:0006046">
    <property type="term" value="P:N-acetylglucosamine catabolic process"/>
    <property type="evidence" value="ECO:0007669"/>
    <property type="project" value="TreeGrafter"/>
</dbReference>
<dbReference type="STRING" id="1346330.M472_03580"/>
<feature type="binding site" evidence="7">
    <location>
        <position position="225"/>
    </location>
    <ligand>
        <name>substrate</name>
    </ligand>
</feature>
<dbReference type="RefSeq" id="WP_021069431.1">
    <property type="nucleotide sequence ID" value="NZ_ATDL01000007.1"/>
</dbReference>
<dbReference type="NCBIfam" id="TIGR00221">
    <property type="entry name" value="nagA"/>
    <property type="match status" value="1"/>
</dbReference>
<keyword evidence="4 5" id="KW-0119">Carbohydrate metabolism</keyword>
<dbReference type="InterPro" id="IPR003764">
    <property type="entry name" value="GlcNAc_6-P_deAcase"/>
</dbReference>
<reference evidence="11 12" key="1">
    <citation type="journal article" date="2013" name="Genome Announc.">
        <title>The Draft Genome Sequence of Sphingomonas paucimobilis Strain HER1398 (Proteobacteria), Host to the Giant PAU Phage, Indicates That It Is a Member of the Genus Sphingobacterium (Bacteroidetes).</title>
        <authorList>
            <person name="White R.A.III."/>
            <person name="Suttle C.A."/>
        </authorList>
    </citation>
    <scope>NUCLEOTIDE SEQUENCE [LARGE SCALE GENOMIC DNA]</scope>
    <source>
        <strain evidence="11 12">HER1398</strain>
    </source>
</reference>
<evidence type="ECO:0000256" key="1">
    <source>
        <dbReference type="ARBA" id="ARBA00010716"/>
    </source>
</evidence>
<evidence type="ECO:0000259" key="9">
    <source>
        <dbReference type="Pfam" id="PF01979"/>
    </source>
</evidence>
<feature type="domain" description="Amidohydrolase-related" evidence="9">
    <location>
        <begin position="54"/>
        <end position="369"/>
    </location>
</feature>
<evidence type="ECO:0000256" key="5">
    <source>
        <dbReference type="PIRNR" id="PIRNR038994"/>
    </source>
</evidence>
<comment type="caution">
    <text evidence="11">The sequence shown here is derived from an EMBL/GenBank/DDBJ whole genome shotgun (WGS) entry which is preliminary data.</text>
</comment>
<feature type="binding site" evidence="7">
    <location>
        <position position="249"/>
    </location>
    <ligand>
        <name>substrate</name>
    </ligand>
</feature>
<organism evidence="11 12">
    <name type="scientific">Sphingobacterium paucimobilis HER1398</name>
    <dbReference type="NCBI Taxonomy" id="1346330"/>
    <lineage>
        <taxon>Bacteria</taxon>
        <taxon>Pseudomonadati</taxon>
        <taxon>Bacteroidota</taxon>
        <taxon>Sphingobacteriia</taxon>
        <taxon>Sphingobacteriales</taxon>
        <taxon>Sphingobacteriaceae</taxon>
        <taxon>Sphingobacterium</taxon>
    </lineage>
</organism>
<dbReference type="PANTHER" id="PTHR11113:SF14">
    <property type="entry name" value="N-ACETYLGLUCOSAMINE-6-PHOSPHATE DEACETYLASE"/>
    <property type="match status" value="1"/>
</dbReference>
<dbReference type="eggNOG" id="COG1820">
    <property type="taxonomic scope" value="Bacteria"/>
</dbReference>
<dbReference type="Pfam" id="PF22643">
    <property type="entry name" value="NagA_N"/>
    <property type="match status" value="1"/>
</dbReference>
<feature type="binding site" evidence="7">
    <location>
        <position position="139"/>
    </location>
    <ligand>
        <name>substrate</name>
    </ligand>
</feature>
<gene>
    <name evidence="10" type="ORF">M472_03580</name>
    <name evidence="11" type="ORF">M472_16150</name>
</gene>
<keyword evidence="2 8" id="KW-0479">Metal-binding</keyword>
<evidence type="ECO:0000256" key="4">
    <source>
        <dbReference type="ARBA" id="ARBA00023277"/>
    </source>
</evidence>
<accession>U2HEU9</accession>
<keyword evidence="3 5" id="KW-0378">Hydrolase</keyword>
<feature type="active site" description="Proton donor/acceptor" evidence="6">
    <location>
        <position position="271"/>
    </location>
</feature>
<evidence type="ECO:0000256" key="2">
    <source>
        <dbReference type="ARBA" id="ARBA00022723"/>
    </source>
</evidence>
<comment type="cofactor">
    <cofactor evidence="8">
        <name>a divalent metal cation</name>
        <dbReference type="ChEBI" id="CHEBI:60240"/>
    </cofactor>
    <text evidence="8">Binds 1 divalent metal cation per subunit.</text>
</comment>
<keyword evidence="12" id="KW-1185">Reference proteome</keyword>
<evidence type="ECO:0000313" key="10">
    <source>
        <dbReference type="EMBL" id="ERJ57840.1"/>
    </source>
</evidence>
<feature type="binding site" evidence="8">
    <location>
        <position position="214"/>
    </location>
    <ligand>
        <name>Zn(2+)</name>
        <dbReference type="ChEBI" id="CHEBI:29105"/>
    </ligand>
</feature>
<evidence type="ECO:0000256" key="7">
    <source>
        <dbReference type="PIRSR" id="PIRSR038994-2"/>
    </source>
</evidence>
<dbReference type="Gene3D" id="2.30.40.10">
    <property type="entry name" value="Urease, subunit C, domain 1"/>
    <property type="match status" value="1"/>
</dbReference>
<feature type="binding site" evidence="7">
    <location>
        <begin position="217"/>
        <end position="218"/>
    </location>
    <ligand>
        <name>substrate</name>
    </ligand>
</feature>
<dbReference type="SUPFAM" id="SSF51556">
    <property type="entry name" value="Metallo-dependent hydrolases"/>
    <property type="match status" value="1"/>
</dbReference>
<name>U2HEU9_9SPHI</name>
<dbReference type="Proteomes" id="UP000016584">
    <property type="component" value="Unassembled WGS sequence"/>
</dbReference>
<sequence length="370" mass="40529">MERKLALHNGTIYSDYDIIKDQALLISGDKVMGTVPVSEVSDEFEKVDVEGCHICPGLIDLQIYGAGGNLFSETLSADALDYIEKTLLKQGCTSFYLTLATNTIQVFDKAIRVFKDASPRVALGLHLEGPFLNPKKRGAHPAELIVKADLSTLRHLFEGNEDVVGIITVAPELLAQECLDYLLSKGVLISAGHTDATFQEASKAFDKGIKAATHLWNAMSSLHHRQAGVPGAVFNHKAVCASIVADGIHVDYEVVKISKKQLGERLFLITDAVTNCNSGIYQHLFNEDHYVLPDGTLSGSALSMLAAIRNCVEKAEIPLDEAIRMGTTYPARLIERKDIGHLNKGAMANVLIFDQQYKVKEVYFEGKKVE</sequence>
<dbReference type="InterPro" id="IPR006680">
    <property type="entry name" value="Amidohydro-rel"/>
</dbReference>
<dbReference type="PANTHER" id="PTHR11113">
    <property type="entry name" value="N-ACETYLGLUCOSAMINE-6-PHOSPHATE DEACETYLASE"/>
    <property type="match status" value="1"/>
</dbReference>
<dbReference type="GO" id="GO:0046872">
    <property type="term" value="F:metal ion binding"/>
    <property type="evidence" value="ECO:0007669"/>
    <property type="project" value="UniProtKB-KW"/>
</dbReference>
<dbReference type="Gene3D" id="3.20.20.140">
    <property type="entry name" value="Metal-dependent hydrolases"/>
    <property type="match status" value="1"/>
</dbReference>
<dbReference type="OrthoDB" id="9776488at2"/>
<evidence type="ECO:0000256" key="3">
    <source>
        <dbReference type="ARBA" id="ARBA00022801"/>
    </source>
</evidence>
<dbReference type="InterPro" id="IPR032466">
    <property type="entry name" value="Metal_Hydrolase"/>
</dbReference>
<dbReference type="EMBL" id="ATDL01000021">
    <property type="protein sequence ID" value="ERJ57840.1"/>
    <property type="molecule type" value="Genomic_DNA"/>
</dbReference>
<dbReference type="Pfam" id="PF01979">
    <property type="entry name" value="Amidohydro_1"/>
    <property type="match status" value="1"/>
</dbReference>
<protein>
    <recommendedName>
        <fullName evidence="9">Amidohydrolase-related domain-containing protein</fullName>
    </recommendedName>
</protein>
<dbReference type="SUPFAM" id="SSF51338">
    <property type="entry name" value="Composite domain of metallo-dependent hydrolases"/>
    <property type="match status" value="1"/>
</dbReference>
<feature type="binding site" evidence="8">
    <location>
        <position position="193"/>
    </location>
    <ligand>
        <name>Zn(2+)</name>
        <dbReference type="ChEBI" id="CHEBI:29105"/>
    </ligand>
</feature>
<dbReference type="PATRIC" id="fig|1346330.5.peg.1254"/>
<feature type="binding site" evidence="7">
    <location>
        <begin position="297"/>
        <end position="299"/>
    </location>
    <ligand>
        <name>substrate</name>
    </ligand>
</feature>
<dbReference type="PIRSF" id="PIRSF038994">
    <property type="entry name" value="NagA"/>
    <property type="match status" value="1"/>
</dbReference>
<comment type="similarity">
    <text evidence="1 5">Belongs to the metallo-dependent hydrolases superfamily. NagA family.</text>
</comment>
<dbReference type="InterPro" id="IPR011059">
    <property type="entry name" value="Metal-dep_hydrolase_composite"/>
</dbReference>
<feature type="binding site" evidence="8">
    <location>
        <position position="128"/>
    </location>
    <ligand>
        <name>Zn(2+)</name>
        <dbReference type="ChEBI" id="CHEBI:29105"/>
    </ligand>
</feature>